<evidence type="ECO:0000313" key="1">
    <source>
        <dbReference type="EMBL" id="SHK76746.1"/>
    </source>
</evidence>
<dbReference type="Proteomes" id="UP000184191">
    <property type="component" value="Unassembled WGS sequence"/>
</dbReference>
<dbReference type="EMBL" id="FRBN01000001">
    <property type="protein sequence ID" value="SHK76746.1"/>
    <property type="molecule type" value="Genomic_DNA"/>
</dbReference>
<reference evidence="2" key="1">
    <citation type="submission" date="2016-11" db="EMBL/GenBank/DDBJ databases">
        <authorList>
            <person name="Varghese N."/>
            <person name="Submissions S."/>
        </authorList>
    </citation>
    <scope>NUCLEOTIDE SEQUENCE [LARGE SCALE GENOMIC DNA]</scope>
    <source>
        <strain evidence="2">DSM 29327</strain>
    </source>
</reference>
<accession>A0A1M6V604</accession>
<keyword evidence="2" id="KW-1185">Reference proteome</keyword>
<name>A0A1M6V604_9RHOB</name>
<sequence length="244" mass="25833">MKIVTDISITSTPTRARGKWDPGALFRSPVQGAWFDPSDVATLFQDSAATVPVAVDGDPVGRMLDKSGNGNDAVQSNAARRPKWRTDGTLSWIEFDGVDDRMETAITVLDGAPVMTSCAGLSYLPGGAAWGALRSLVDAGIYVGLSHPSITGAVSNVGGAFFLNGVPAPNDRKALREALVAPAVFEGQDIQTASLSGQKWQVFSYWNTSPPGGRLFGYVDYVGAAGPELTQLRLWMARQTGVTL</sequence>
<dbReference type="AlphaFoldDB" id="A0A1M6V604"/>
<dbReference type="RefSeq" id="WP_073193983.1">
    <property type="nucleotide sequence ID" value="NZ_FRBN01000001.1"/>
</dbReference>
<evidence type="ECO:0000313" key="2">
    <source>
        <dbReference type="Proteomes" id="UP000184191"/>
    </source>
</evidence>
<protein>
    <submittedName>
        <fullName evidence="1">Uncharacterized protein</fullName>
    </submittedName>
</protein>
<dbReference type="OrthoDB" id="7865318at2"/>
<organism evidence="1 2">
    <name type="scientific">Roseovarius marisflavi</name>
    <dbReference type="NCBI Taxonomy" id="1054996"/>
    <lineage>
        <taxon>Bacteria</taxon>
        <taxon>Pseudomonadati</taxon>
        <taxon>Pseudomonadota</taxon>
        <taxon>Alphaproteobacteria</taxon>
        <taxon>Rhodobacterales</taxon>
        <taxon>Roseobacteraceae</taxon>
        <taxon>Roseovarius</taxon>
    </lineage>
</organism>
<proteinExistence type="predicted"/>
<gene>
    <name evidence="1" type="ORF">SAMN05444414_101116</name>
</gene>